<dbReference type="GO" id="GO:0003712">
    <property type="term" value="F:transcription coregulator activity"/>
    <property type="evidence" value="ECO:0007669"/>
    <property type="project" value="InterPro"/>
</dbReference>
<evidence type="ECO:0000256" key="2">
    <source>
        <dbReference type="ARBA" id="ARBA00008186"/>
    </source>
</evidence>
<dbReference type="AlphaFoldDB" id="A0A420YAH0"/>
<dbReference type="EMBL" id="QVQW01000025">
    <property type="protein sequence ID" value="RKU44898.1"/>
    <property type="molecule type" value="Genomic_DNA"/>
</dbReference>
<comment type="function">
    <text evidence="4">Component of the Mediator complex, a coactivator involved in the regulated transcription of nearly all RNA polymerase II-dependent genes. Mediator functions as a bridge to convey information from gene-specific regulatory proteins to the basal RNA polymerase II transcription machinery. Mediator is recruited to promoters by direct interactions with regulatory proteins and serves as a scaffold for the assembly of a functional pre-initiation complex with RNA polymerase II and the general transcription factors.</text>
</comment>
<dbReference type="GO" id="GO:0006357">
    <property type="term" value="P:regulation of transcription by RNA polymerase II"/>
    <property type="evidence" value="ECO:0007669"/>
    <property type="project" value="InterPro"/>
</dbReference>
<organism evidence="6 7">
    <name type="scientific">Coniochaeta pulveracea</name>
    <dbReference type="NCBI Taxonomy" id="177199"/>
    <lineage>
        <taxon>Eukaryota</taxon>
        <taxon>Fungi</taxon>
        <taxon>Dikarya</taxon>
        <taxon>Ascomycota</taxon>
        <taxon>Pezizomycotina</taxon>
        <taxon>Sordariomycetes</taxon>
        <taxon>Sordariomycetidae</taxon>
        <taxon>Coniochaetales</taxon>
        <taxon>Coniochaetaceae</taxon>
        <taxon>Coniochaeta</taxon>
    </lineage>
</organism>
<evidence type="ECO:0000256" key="4">
    <source>
        <dbReference type="RuleBase" id="RU364147"/>
    </source>
</evidence>
<dbReference type="STRING" id="177199.A0A420YAH0"/>
<proteinExistence type="inferred from homology"/>
<evidence type="ECO:0000313" key="6">
    <source>
        <dbReference type="EMBL" id="RKU44898.1"/>
    </source>
</evidence>
<evidence type="ECO:0000256" key="5">
    <source>
        <dbReference type="SAM" id="MobiDB-lite"/>
    </source>
</evidence>
<dbReference type="InterPro" id="IPR019404">
    <property type="entry name" value="Mediator_Med11"/>
</dbReference>
<dbReference type="GO" id="GO:0016592">
    <property type="term" value="C:mediator complex"/>
    <property type="evidence" value="ECO:0007669"/>
    <property type="project" value="InterPro"/>
</dbReference>
<keyword evidence="4" id="KW-0805">Transcription regulation</keyword>
<dbReference type="OrthoDB" id="5418434at2759"/>
<evidence type="ECO:0000313" key="7">
    <source>
        <dbReference type="Proteomes" id="UP000275385"/>
    </source>
</evidence>
<reference evidence="6 7" key="1">
    <citation type="submission" date="2018-08" db="EMBL/GenBank/DDBJ databases">
        <title>Draft genome of the lignicolous fungus Coniochaeta pulveracea.</title>
        <authorList>
            <person name="Borstlap C.J."/>
            <person name="De Witt R.N."/>
            <person name="Botha A."/>
            <person name="Volschenk H."/>
        </authorList>
    </citation>
    <scope>NUCLEOTIDE SEQUENCE [LARGE SCALE GENOMIC DNA]</scope>
    <source>
        <strain evidence="6 7">CAB683</strain>
    </source>
</reference>
<name>A0A420YAH0_9PEZI</name>
<dbReference type="Pfam" id="PF10280">
    <property type="entry name" value="Med11"/>
    <property type="match status" value="1"/>
</dbReference>
<protein>
    <recommendedName>
        <fullName evidence="4">Mediator of RNA polymerase II transcription subunit 11</fullName>
    </recommendedName>
    <alternativeName>
        <fullName evidence="4">Mediator complex subunit 11</fullName>
    </alternativeName>
</protein>
<comment type="similarity">
    <text evidence="2 4">Belongs to the Mediator complex subunit 11 family.</text>
</comment>
<comment type="subcellular location">
    <subcellularLocation>
        <location evidence="1 4">Nucleus</location>
    </subcellularLocation>
</comment>
<keyword evidence="4" id="KW-0804">Transcription</keyword>
<keyword evidence="7" id="KW-1185">Reference proteome</keyword>
<gene>
    <name evidence="4" type="primary">MED11</name>
    <name evidence="6" type="ORF">DL546_001421</name>
</gene>
<sequence>MEADPGAQEPVDIHEPFTKAGLLQQLADLDIDISSLLTHASTAIQSLAQPIKSTSSDEQDPGYGALPQNADSEDTIANLDTEARLATFSAAKDAFLTTLHSVDVRLRRQVWALEEAGIITLKESGKQEPAGANGAGADKGAKVSLQPDGVGKVGGLDVGWLNARSNKIERDMESELWATMRENLEDVAEGKLQGGNELFESVRAGHAAAEGETRNANTEG</sequence>
<dbReference type="Proteomes" id="UP000275385">
    <property type="component" value="Unassembled WGS sequence"/>
</dbReference>
<keyword evidence="3 4" id="KW-0539">Nucleus</keyword>
<accession>A0A420YAH0</accession>
<dbReference type="Gene3D" id="1.10.287.3490">
    <property type="match status" value="1"/>
</dbReference>
<feature type="region of interest" description="Disordered" evidence="5">
    <location>
        <begin position="50"/>
        <end position="70"/>
    </location>
</feature>
<comment type="subunit">
    <text evidence="4">Component of the Mediator complex.</text>
</comment>
<keyword evidence="4" id="KW-0010">Activator</keyword>
<evidence type="ECO:0000256" key="1">
    <source>
        <dbReference type="ARBA" id="ARBA00004123"/>
    </source>
</evidence>
<comment type="caution">
    <text evidence="6">The sequence shown here is derived from an EMBL/GenBank/DDBJ whole genome shotgun (WGS) entry which is preliminary data.</text>
</comment>
<evidence type="ECO:0000256" key="3">
    <source>
        <dbReference type="ARBA" id="ARBA00023242"/>
    </source>
</evidence>